<evidence type="ECO:0000313" key="4">
    <source>
        <dbReference type="Proteomes" id="UP000183760"/>
    </source>
</evidence>
<feature type="compositionally biased region" description="Basic and acidic residues" evidence="1">
    <location>
        <begin position="53"/>
        <end position="62"/>
    </location>
</feature>
<dbReference type="EMBL" id="FOIB01000004">
    <property type="protein sequence ID" value="SEU00342.1"/>
    <property type="molecule type" value="Genomic_DNA"/>
</dbReference>
<feature type="region of interest" description="Disordered" evidence="1">
    <location>
        <begin position="184"/>
        <end position="221"/>
    </location>
</feature>
<dbReference type="RefSeq" id="WP_083560023.1">
    <property type="nucleotide sequence ID" value="NZ_BJXR01000020.1"/>
</dbReference>
<organism evidence="2 5">
    <name type="scientific">Myxococcus fulvus</name>
    <dbReference type="NCBI Taxonomy" id="33"/>
    <lineage>
        <taxon>Bacteria</taxon>
        <taxon>Pseudomonadati</taxon>
        <taxon>Myxococcota</taxon>
        <taxon>Myxococcia</taxon>
        <taxon>Myxococcales</taxon>
        <taxon>Cystobacterineae</taxon>
        <taxon>Myxococcaceae</taxon>
        <taxon>Myxococcus</taxon>
    </lineage>
</organism>
<feature type="region of interest" description="Disordered" evidence="1">
    <location>
        <begin position="130"/>
        <end position="150"/>
    </location>
</feature>
<reference evidence="2 5" key="2">
    <citation type="submission" date="2019-07" db="EMBL/GenBank/DDBJ databases">
        <title>Whole genome shotgun sequence of Myxococcus fulvus NBRC 100333.</title>
        <authorList>
            <person name="Hosoyama A."/>
            <person name="Uohara A."/>
            <person name="Ohji S."/>
            <person name="Ichikawa N."/>
        </authorList>
    </citation>
    <scope>NUCLEOTIDE SEQUENCE [LARGE SCALE GENOMIC DNA]</scope>
    <source>
        <strain evidence="2 5">NBRC 100333</strain>
    </source>
</reference>
<dbReference type="Proteomes" id="UP000321514">
    <property type="component" value="Unassembled WGS sequence"/>
</dbReference>
<sequence>MSRIPSNPSPSFVPTPPPEAEAARPTPPAPPPPPPPPPPTPRYQKQGSGFEAEDSRKSDIRKWAAKNGDTAGAGKPGPSGPHATTPHGGNSVPGGPANGGPVTAGMLMNGGMALLNGPGPGSSLLNGGRGNGGMGRLDGLPGGGRGHGGTALLGGAGHGATSLSGGRVTAGMLMNGGMSLLGGANPVRGGGQENGGPPLLGGTGNSGLVSRGGGPEGTTATSRAQIAPGLTGADAYAQMQTLSTSATAAQQAVDASEVQLANDLALLGPTLTTTERDAYIAGYREQNAGVYAARDAAVADFAAHLEANGDALTSYLAEHHEGSPYTTSAAADPLFQGLALVADSPRASAAVDFLASNTPLMTTLASGAGFNLEAQVYGPALNATMADALAKGQTPEQAVAASRALIDAMPPSVQASILGPNPQATLDTLSRAVTGDVAALTALSTHAATQGSAGAMSLVTSALSVAMFTRPEVFSEPNVLLGITGPLSKVGMGATAVSVSLGTVASVLQRVTSAAASKLPGLDGVAQHTTNLAAAAPDLAKLVGKANNILGMVTASLNVVELLSRQEQNQGTHIQVAVQAASVVTGALSFAGILSGVPGMAVAATLFVLNQIGQARESYLRDEEVRRAVTERATAFGIPDAAARVEFVSAYPSQARDLAALGLDFPRMRDLVTRGLTDTGGLREVAQAFDLEPSEIDRMLELIAPEGQTTLADSGVRTFLNYFEQAQAALPNGTPEQLAAWMRQNPPPPTHGGGYYTFVVSMTNLLTSSP</sequence>
<evidence type="ECO:0000313" key="5">
    <source>
        <dbReference type="Proteomes" id="UP000321514"/>
    </source>
</evidence>
<feature type="compositionally biased region" description="Gly residues" evidence="1">
    <location>
        <begin position="188"/>
        <end position="216"/>
    </location>
</feature>
<keyword evidence="4" id="KW-1185">Reference proteome</keyword>
<dbReference type="Proteomes" id="UP000183760">
    <property type="component" value="Unassembled WGS sequence"/>
</dbReference>
<proteinExistence type="predicted"/>
<dbReference type="AlphaFoldDB" id="A0A511SYV8"/>
<accession>A0A511SYV8</accession>
<evidence type="ECO:0000313" key="3">
    <source>
        <dbReference type="EMBL" id="SEU00342.1"/>
    </source>
</evidence>
<gene>
    <name evidence="2" type="ORF">MFU01_21180</name>
    <name evidence="3" type="ORF">SAMN05443572_104294</name>
</gene>
<protein>
    <submittedName>
        <fullName evidence="2">Uncharacterized protein</fullName>
    </submittedName>
</protein>
<comment type="caution">
    <text evidence="2">The sequence shown here is derived from an EMBL/GenBank/DDBJ whole genome shotgun (WGS) entry which is preliminary data.</text>
</comment>
<evidence type="ECO:0000313" key="2">
    <source>
        <dbReference type="EMBL" id="GEN07081.1"/>
    </source>
</evidence>
<name>A0A511SYV8_MYXFU</name>
<dbReference type="OrthoDB" id="10007065at2"/>
<feature type="compositionally biased region" description="Pro residues" evidence="1">
    <location>
        <begin position="7"/>
        <end position="41"/>
    </location>
</feature>
<feature type="region of interest" description="Disordered" evidence="1">
    <location>
        <begin position="1"/>
        <end position="103"/>
    </location>
</feature>
<evidence type="ECO:0000256" key="1">
    <source>
        <dbReference type="SAM" id="MobiDB-lite"/>
    </source>
</evidence>
<reference evidence="3 4" key="1">
    <citation type="submission" date="2016-10" db="EMBL/GenBank/DDBJ databases">
        <authorList>
            <person name="Varghese N."/>
            <person name="Submissions S."/>
        </authorList>
    </citation>
    <scope>NUCLEOTIDE SEQUENCE [LARGE SCALE GENOMIC DNA]</scope>
    <source>
        <strain evidence="3 4">DSM 16525</strain>
    </source>
</reference>
<dbReference type="EMBL" id="BJXR01000020">
    <property type="protein sequence ID" value="GEN07081.1"/>
    <property type="molecule type" value="Genomic_DNA"/>
</dbReference>